<comment type="subunit">
    <text evidence="4">Homodimer.</text>
</comment>
<feature type="active site" description="Proton donor/acceptor" evidence="1">
    <location>
        <position position="46"/>
    </location>
</feature>
<dbReference type="InterPro" id="IPR036412">
    <property type="entry name" value="HAD-like_sf"/>
</dbReference>
<evidence type="ECO:0000256" key="5">
    <source>
        <dbReference type="SAM" id="MobiDB-lite"/>
    </source>
</evidence>
<comment type="cofactor">
    <cofactor evidence="3">
        <name>Mg(2+)</name>
        <dbReference type="ChEBI" id="CHEBI:18420"/>
    </cofactor>
</comment>
<dbReference type="PANTHER" id="PTHR10466:SF1">
    <property type="entry name" value="PHOSPHOMANNOMUTASE 1"/>
    <property type="match status" value="1"/>
</dbReference>
<gene>
    <name evidence="6" type="primary">PMM1</name>
</gene>
<dbReference type="GO" id="GO:0006487">
    <property type="term" value="P:protein N-linked glycosylation"/>
    <property type="evidence" value="ECO:0007669"/>
    <property type="project" value="TreeGrafter"/>
</dbReference>
<feature type="binding site" evidence="3">
    <location>
        <position position="46"/>
    </location>
    <ligand>
        <name>Mg(2+)</name>
        <dbReference type="ChEBI" id="CHEBI:18420"/>
        <label>1</label>
    </ligand>
</feature>
<evidence type="ECO:0000256" key="4">
    <source>
        <dbReference type="RuleBase" id="RU361118"/>
    </source>
</evidence>
<dbReference type="SUPFAM" id="SSF56784">
    <property type="entry name" value="HAD-like"/>
    <property type="match status" value="1"/>
</dbReference>
<keyword evidence="4" id="KW-0963">Cytoplasm</keyword>
<name>A0A8C2TD81_COTJA</name>
<dbReference type="GO" id="GO:0005829">
    <property type="term" value="C:cytosol"/>
    <property type="evidence" value="ECO:0007669"/>
    <property type="project" value="Ensembl"/>
</dbReference>
<keyword evidence="4" id="KW-0413">Isomerase</keyword>
<dbReference type="GO" id="GO:0006013">
    <property type="term" value="P:mannose metabolic process"/>
    <property type="evidence" value="ECO:0007669"/>
    <property type="project" value="Ensembl"/>
</dbReference>
<organism evidence="6 7">
    <name type="scientific">Coturnix japonica</name>
    <name type="common">Japanese quail</name>
    <name type="synonym">Coturnix coturnix japonica</name>
    <dbReference type="NCBI Taxonomy" id="93934"/>
    <lineage>
        <taxon>Eukaryota</taxon>
        <taxon>Metazoa</taxon>
        <taxon>Chordata</taxon>
        <taxon>Craniata</taxon>
        <taxon>Vertebrata</taxon>
        <taxon>Euteleostomi</taxon>
        <taxon>Archelosauria</taxon>
        <taxon>Archosauria</taxon>
        <taxon>Dinosauria</taxon>
        <taxon>Saurischia</taxon>
        <taxon>Theropoda</taxon>
        <taxon>Coelurosauria</taxon>
        <taxon>Aves</taxon>
        <taxon>Neognathae</taxon>
        <taxon>Galloanserae</taxon>
        <taxon>Galliformes</taxon>
        <taxon>Phasianidae</taxon>
        <taxon>Perdicinae</taxon>
        <taxon>Coturnix</taxon>
    </lineage>
</organism>
<dbReference type="GO" id="GO:0046872">
    <property type="term" value="F:metal ion binding"/>
    <property type="evidence" value="ECO:0007669"/>
    <property type="project" value="UniProtKB-KW"/>
</dbReference>
<dbReference type="GO" id="GO:0043025">
    <property type="term" value="C:neuronal cell body"/>
    <property type="evidence" value="ECO:0007669"/>
    <property type="project" value="Ensembl"/>
</dbReference>
<dbReference type="InterPro" id="IPR023214">
    <property type="entry name" value="HAD_sf"/>
</dbReference>
<evidence type="ECO:0000313" key="6">
    <source>
        <dbReference type="Ensembl" id="ENSCJPP00005010448.1"/>
    </source>
</evidence>
<comment type="similarity">
    <text evidence="4">Belongs to the eukaryotic PMM family.</text>
</comment>
<proteinExistence type="inferred from homology"/>
<dbReference type="Proteomes" id="UP000694412">
    <property type="component" value="Chromosome 1"/>
</dbReference>
<feature type="region of interest" description="Disordered" evidence="5">
    <location>
        <begin position="1"/>
        <end position="31"/>
    </location>
</feature>
<comment type="pathway">
    <text evidence="4">Nucleotide-sugar biosynthesis; GDP-alpha-D-mannose biosynthesis; alpha-D-mannose 1-phosphate from D-fructose 6-phosphate: step 2/2.</text>
</comment>
<keyword evidence="7" id="KW-1185">Reference proteome</keyword>
<comment type="function">
    <text evidence="4">Involved in the synthesis of the GDP-mannose and dolichol-phosphate-mannose required for a number of critical mannosyl transfer reactions.</text>
</comment>
<dbReference type="GO" id="GO:0009298">
    <property type="term" value="P:GDP-mannose biosynthetic process"/>
    <property type="evidence" value="ECO:0007669"/>
    <property type="project" value="UniProtKB-UniPathway"/>
</dbReference>
<protein>
    <recommendedName>
        <fullName evidence="4">Phosphomannomutase</fullName>
        <ecNumber evidence="4">5.4.2.8</ecNumber>
    </recommendedName>
</protein>
<dbReference type="AlphaFoldDB" id="A0A8C2TD81"/>
<dbReference type="GeneTree" id="ENSGT00390000002918"/>
<reference evidence="6" key="2">
    <citation type="submission" date="2025-08" db="UniProtKB">
        <authorList>
            <consortium name="Ensembl"/>
        </authorList>
    </citation>
    <scope>IDENTIFICATION</scope>
</reference>
<feature type="active site" description="Nucleophile" evidence="1">
    <location>
        <position position="44"/>
    </location>
</feature>
<comment type="subcellular location">
    <subcellularLocation>
        <location evidence="4">Cytoplasm</location>
    </subcellularLocation>
</comment>
<feature type="binding site" evidence="3">
    <location>
        <position position="44"/>
    </location>
    <ligand>
        <name>Mg(2+)</name>
        <dbReference type="ChEBI" id="CHEBI:18420"/>
        <label>1</label>
    </ligand>
</feature>
<comment type="catalytic activity">
    <reaction evidence="4">
        <text>alpha-D-mannose 1-phosphate = D-mannose 6-phosphate</text>
        <dbReference type="Rhea" id="RHEA:11140"/>
        <dbReference type="ChEBI" id="CHEBI:58409"/>
        <dbReference type="ChEBI" id="CHEBI:58735"/>
        <dbReference type="EC" id="5.4.2.8"/>
    </reaction>
</comment>
<dbReference type="Pfam" id="PF03332">
    <property type="entry name" value="PMM"/>
    <property type="match status" value="1"/>
</dbReference>
<accession>A0A8C2TD81</accession>
<dbReference type="UniPathway" id="UPA00126">
    <property type="reaction ID" value="UER00424"/>
</dbReference>
<dbReference type="Ensembl" id="ENSCJPT00005015462.1">
    <property type="protein sequence ID" value="ENSCJPP00005010448.1"/>
    <property type="gene ID" value="ENSCJPG00005009101.1"/>
</dbReference>
<dbReference type="GO" id="GO:0004615">
    <property type="term" value="F:phosphomannomutase activity"/>
    <property type="evidence" value="ECO:0007669"/>
    <property type="project" value="UniProtKB-EC"/>
</dbReference>
<feature type="binding site" evidence="2">
    <location>
        <position position="53"/>
    </location>
    <ligand>
        <name>alpha-D-mannose 1-phosphate</name>
        <dbReference type="ChEBI" id="CHEBI:58409"/>
    </ligand>
</feature>
<keyword evidence="3" id="KW-0460">Magnesium</keyword>
<reference evidence="6" key="1">
    <citation type="submission" date="2015-11" db="EMBL/GenBank/DDBJ databases">
        <authorList>
            <consortium name="International Coturnix japonica Genome Analysis Consortium"/>
            <person name="Warren W."/>
            <person name="Burt D.W."/>
            <person name="Antin P.B."/>
            <person name="Lanford R."/>
            <person name="Gros J."/>
            <person name="Wilson R.K."/>
        </authorList>
    </citation>
    <scope>NUCLEOTIDE SEQUENCE [LARGE SCALE GENOMIC DNA]</scope>
</reference>
<evidence type="ECO:0000313" key="7">
    <source>
        <dbReference type="Proteomes" id="UP000694412"/>
    </source>
</evidence>
<sequence length="263" mass="27934">MPGASRSGGRTMAPQRSPAPGPPPRSGRGCGMAAARGRVLCLFDVDGTLTPARQKIEPEVDRFLQELRGRVQIGVVGGSDYSKIAEQLGEGDEVVDKFDYVFAENGTVQYKNGRLVAKQVGQHRVRAAPACPIPGRVDGALGSLIWWVTTTAQGRTGWALSSPPTQPYCDCVRTAALWSPHCFLLNPSPPVGHSGPPGRGAAAGPHQLLPQLHGAAEAAQETVKDIKLLDVSRGGLQMERGLKGEVCEEQLSSPGWLSTEQRS</sequence>
<evidence type="ECO:0000256" key="1">
    <source>
        <dbReference type="PIRSR" id="PIRSR605002-1"/>
    </source>
</evidence>
<dbReference type="EC" id="5.4.2.8" evidence="4"/>
<evidence type="ECO:0000256" key="2">
    <source>
        <dbReference type="PIRSR" id="PIRSR605002-2"/>
    </source>
</evidence>
<evidence type="ECO:0000256" key="3">
    <source>
        <dbReference type="PIRSR" id="PIRSR605002-3"/>
    </source>
</evidence>
<keyword evidence="3" id="KW-0479">Metal-binding</keyword>
<dbReference type="InterPro" id="IPR005002">
    <property type="entry name" value="PMM"/>
</dbReference>
<reference evidence="6" key="3">
    <citation type="submission" date="2025-09" db="UniProtKB">
        <authorList>
            <consortium name="Ensembl"/>
        </authorList>
    </citation>
    <scope>IDENTIFICATION</scope>
</reference>
<dbReference type="PANTHER" id="PTHR10466">
    <property type="entry name" value="PHOSPHOMANNOMUTASE"/>
    <property type="match status" value="1"/>
</dbReference>
<dbReference type="GO" id="GO:1990830">
    <property type="term" value="P:cellular response to leukemia inhibitory factor"/>
    <property type="evidence" value="ECO:0007669"/>
    <property type="project" value="Ensembl"/>
</dbReference>
<dbReference type="Gene3D" id="3.40.50.1000">
    <property type="entry name" value="HAD superfamily/HAD-like"/>
    <property type="match status" value="1"/>
</dbReference>